<dbReference type="EMBL" id="UINC01069054">
    <property type="protein sequence ID" value="SVC02132.1"/>
    <property type="molecule type" value="Genomic_DNA"/>
</dbReference>
<feature type="region of interest" description="Disordered" evidence="3">
    <location>
        <begin position="1"/>
        <end position="26"/>
    </location>
</feature>
<keyword evidence="1" id="KW-0489">Methyltransferase</keyword>
<keyword evidence="2" id="KW-0808">Transferase</keyword>
<dbReference type="PANTHER" id="PTHR43542:SF1">
    <property type="entry name" value="METHYLTRANSFERASE"/>
    <property type="match status" value="1"/>
</dbReference>
<sequence length="164" mass="17847">MKISGGAAKGIPIHVPKTDGLRPASSSSRERLFSSLGKRVEGAFFLDLFCGSGSYGLEAVSRGAKSGAFVDRDFRATQCVRRNLAQVCKSANRLDDNFEIVTCDVLKWKSRDVGPFDLVFADPPYPLIQEIGSKLFAKLLIDELVGDETLVALELPGEVQLEPE</sequence>
<dbReference type="AlphaFoldDB" id="A0A382ISC4"/>
<dbReference type="Gene3D" id="3.40.50.150">
    <property type="entry name" value="Vaccinia Virus protein VP39"/>
    <property type="match status" value="1"/>
</dbReference>
<evidence type="ECO:0000256" key="1">
    <source>
        <dbReference type="ARBA" id="ARBA00022603"/>
    </source>
</evidence>
<evidence type="ECO:0000313" key="4">
    <source>
        <dbReference type="EMBL" id="SVC02132.1"/>
    </source>
</evidence>
<dbReference type="PANTHER" id="PTHR43542">
    <property type="entry name" value="METHYLTRANSFERASE"/>
    <property type="match status" value="1"/>
</dbReference>
<dbReference type="InterPro" id="IPR029063">
    <property type="entry name" value="SAM-dependent_MTases_sf"/>
</dbReference>
<evidence type="ECO:0000256" key="3">
    <source>
        <dbReference type="SAM" id="MobiDB-lite"/>
    </source>
</evidence>
<evidence type="ECO:0008006" key="5">
    <source>
        <dbReference type="Google" id="ProtNLM"/>
    </source>
</evidence>
<dbReference type="Pfam" id="PF03602">
    <property type="entry name" value="Cons_hypoth95"/>
    <property type="match status" value="1"/>
</dbReference>
<proteinExistence type="predicted"/>
<reference evidence="4" key="1">
    <citation type="submission" date="2018-05" db="EMBL/GenBank/DDBJ databases">
        <authorList>
            <person name="Lanie J.A."/>
            <person name="Ng W.-L."/>
            <person name="Kazmierczak K.M."/>
            <person name="Andrzejewski T.M."/>
            <person name="Davidsen T.M."/>
            <person name="Wayne K.J."/>
            <person name="Tettelin H."/>
            <person name="Glass J.I."/>
            <person name="Rusch D."/>
            <person name="Podicherti R."/>
            <person name="Tsui H.-C.T."/>
            <person name="Winkler M.E."/>
        </authorList>
    </citation>
    <scope>NUCLEOTIDE SEQUENCE</scope>
</reference>
<evidence type="ECO:0000256" key="2">
    <source>
        <dbReference type="ARBA" id="ARBA00022679"/>
    </source>
</evidence>
<dbReference type="GO" id="GO:0031167">
    <property type="term" value="P:rRNA methylation"/>
    <property type="evidence" value="ECO:0007669"/>
    <property type="project" value="InterPro"/>
</dbReference>
<protein>
    <recommendedName>
        <fullName evidence="5">16S rRNA (Guanine(966)-N(2))-methyltransferase RsmD</fullName>
    </recommendedName>
</protein>
<feature type="non-terminal residue" evidence="4">
    <location>
        <position position="164"/>
    </location>
</feature>
<name>A0A382ISC4_9ZZZZ</name>
<dbReference type="PIRSF" id="PIRSF004553">
    <property type="entry name" value="CHP00095"/>
    <property type="match status" value="1"/>
</dbReference>
<accession>A0A382ISC4</accession>
<organism evidence="4">
    <name type="scientific">marine metagenome</name>
    <dbReference type="NCBI Taxonomy" id="408172"/>
    <lineage>
        <taxon>unclassified sequences</taxon>
        <taxon>metagenomes</taxon>
        <taxon>ecological metagenomes</taxon>
    </lineage>
</organism>
<dbReference type="PROSITE" id="PS00092">
    <property type="entry name" value="N6_MTASE"/>
    <property type="match status" value="1"/>
</dbReference>
<dbReference type="SUPFAM" id="SSF53335">
    <property type="entry name" value="S-adenosyl-L-methionine-dependent methyltransferases"/>
    <property type="match status" value="1"/>
</dbReference>
<dbReference type="GO" id="GO:0003676">
    <property type="term" value="F:nucleic acid binding"/>
    <property type="evidence" value="ECO:0007669"/>
    <property type="project" value="InterPro"/>
</dbReference>
<gene>
    <name evidence="4" type="ORF">METZ01_LOCUS254986</name>
</gene>
<dbReference type="GO" id="GO:0008168">
    <property type="term" value="F:methyltransferase activity"/>
    <property type="evidence" value="ECO:0007669"/>
    <property type="project" value="UniProtKB-KW"/>
</dbReference>
<dbReference type="InterPro" id="IPR002052">
    <property type="entry name" value="DNA_methylase_N6_adenine_CS"/>
</dbReference>
<dbReference type="InterPro" id="IPR004398">
    <property type="entry name" value="RNA_MeTrfase_RsmD"/>
</dbReference>
<dbReference type="CDD" id="cd02440">
    <property type="entry name" value="AdoMet_MTases"/>
    <property type="match status" value="1"/>
</dbReference>